<dbReference type="SUPFAM" id="SSF55174">
    <property type="entry name" value="Alpha-L RNA-binding motif"/>
    <property type="match status" value="1"/>
</dbReference>
<dbReference type="NCBIfam" id="TIGR00005">
    <property type="entry name" value="rluA_subfam"/>
    <property type="match status" value="1"/>
</dbReference>
<dbReference type="Proteomes" id="UP000787472">
    <property type="component" value="Unassembled WGS sequence"/>
</dbReference>
<evidence type="ECO:0000256" key="4">
    <source>
        <dbReference type="ARBA" id="ARBA00036882"/>
    </source>
</evidence>
<dbReference type="EMBL" id="JAAONZ010000019">
    <property type="protein sequence ID" value="NHO67743.1"/>
    <property type="molecule type" value="Genomic_DNA"/>
</dbReference>
<comment type="similarity">
    <text evidence="1 8">Belongs to the pseudouridine synthase RluA family.</text>
</comment>
<keyword evidence="12" id="KW-1185">Reference proteome</keyword>
<name>A0A9E5T457_9GAMM</name>
<comment type="function">
    <text evidence="5">Responsible for synthesis of pseudouridine from uracil at positions 1911, 1915 and 1917 in 23S ribosomal RNA.</text>
</comment>
<keyword evidence="3 8" id="KW-0413">Isomerase</keyword>
<organism evidence="11 12">
    <name type="scientific">Pseudomaricurvus hydrocarbonicus</name>
    <dbReference type="NCBI Taxonomy" id="1470433"/>
    <lineage>
        <taxon>Bacteria</taxon>
        <taxon>Pseudomonadati</taxon>
        <taxon>Pseudomonadota</taxon>
        <taxon>Gammaproteobacteria</taxon>
        <taxon>Cellvibrionales</taxon>
        <taxon>Cellvibrionaceae</taxon>
        <taxon>Pseudomaricurvus</taxon>
    </lineage>
</organism>
<sequence>MAETLELIATVPDEMMGSRLDFAAAELFPGYSRSRIQSWIKSSALTVNGETAKPKDKMLGGETLKLLAEMEEQGDWEGEDIPLDIVYEDDHILVINKPAGLVVHPAAGNRTGTLLNGLLFHCPDLINVPRAGIVHRLDKDTTGLMVVAKTLEAHADLVAQLQERTVSREYEAIVPGVMTGGGKVDAPMARHPRQRQKMAVVSFGGKEAITHYRVIKRFVAHTHIRLKLETGRTHQIRVHMAHIGYPLVGDSTYAGRMKIPKKASPELLEMLKNFGRQALHAAQLGLIHPATDEYMEWQAPRPDDMAQLLRLLAEG</sequence>
<evidence type="ECO:0000256" key="5">
    <source>
        <dbReference type="ARBA" id="ARBA00056072"/>
    </source>
</evidence>
<dbReference type="NCBIfam" id="NF008385">
    <property type="entry name" value="PRK11180.1"/>
    <property type="match status" value="1"/>
</dbReference>
<dbReference type="InterPro" id="IPR006145">
    <property type="entry name" value="PsdUridine_synth_RsuA/RluA"/>
</dbReference>
<comment type="catalytic activity">
    <reaction evidence="8">
        <text>a uridine in RNA = a pseudouridine in RNA</text>
        <dbReference type="Rhea" id="RHEA:48348"/>
        <dbReference type="Rhea" id="RHEA-COMP:12068"/>
        <dbReference type="Rhea" id="RHEA-COMP:12069"/>
        <dbReference type="ChEBI" id="CHEBI:65314"/>
        <dbReference type="ChEBI" id="CHEBI:65315"/>
    </reaction>
</comment>
<dbReference type="CDD" id="cd00165">
    <property type="entry name" value="S4"/>
    <property type="match status" value="1"/>
</dbReference>
<dbReference type="Gene3D" id="3.10.290.10">
    <property type="entry name" value="RNA-binding S4 domain"/>
    <property type="match status" value="1"/>
</dbReference>
<gene>
    <name evidence="11" type="primary">rluD</name>
    <name evidence="11" type="ORF">G8770_19525</name>
</gene>
<evidence type="ECO:0000256" key="8">
    <source>
        <dbReference type="RuleBase" id="RU362028"/>
    </source>
</evidence>
<keyword evidence="2 7" id="KW-0694">RNA-binding</keyword>
<dbReference type="GO" id="GO:0000455">
    <property type="term" value="P:enzyme-directed rRNA pseudouridine synthesis"/>
    <property type="evidence" value="ECO:0007669"/>
    <property type="project" value="TreeGrafter"/>
</dbReference>
<comment type="catalytic activity">
    <reaction evidence="4">
        <text>uridine(1911/1915/1917) in 23S rRNA = pseudouridine(1911/1915/1917) in 23S rRNA</text>
        <dbReference type="Rhea" id="RHEA:42524"/>
        <dbReference type="Rhea" id="RHEA-COMP:10097"/>
        <dbReference type="Rhea" id="RHEA-COMP:10098"/>
        <dbReference type="ChEBI" id="CHEBI:65314"/>
        <dbReference type="ChEBI" id="CHEBI:65315"/>
        <dbReference type="EC" id="5.4.99.23"/>
    </reaction>
</comment>
<dbReference type="PROSITE" id="PS50889">
    <property type="entry name" value="S4"/>
    <property type="match status" value="1"/>
</dbReference>
<dbReference type="PANTHER" id="PTHR21600:SF44">
    <property type="entry name" value="RIBOSOMAL LARGE SUBUNIT PSEUDOURIDINE SYNTHASE D"/>
    <property type="match status" value="1"/>
</dbReference>
<dbReference type="CDD" id="cd02869">
    <property type="entry name" value="PseudoU_synth_RluA_like"/>
    <property type="match status" value="1"/>
</dbReference>
<dbReference type="InterPro" id="IPR006224">
    <property type="entry name" value="PsdUridine_synth_RluA-like_CS"/>
</dbReference>
<dbReference type="InterPro" id="IPR020103">
    <property type="entry name" value="PsdUridine_synth_cat_dom_sf"/>
</dbReference>
<evidence type="ECO:0000256" key="7">
    <source>
        <dbReference type="PROSITE-ProRule" id="PRU00182"/>
    </source>
</evidence>
<dbReference type="InterPro" id="IPR036986">
    <property type="entry name" value="S4_RNA-bd_sf"/>
</dbReference>
<dbReference type="AlphaFoldDB" id="A0A9E5T457"/>
<dbReference type="GO" id="GO:0003723">
    <property type="term" value="F:RNA binding"/>
    <property type="evidence" value="ECO:0007669"/>
    <property type="project" value="UniProtKB-KW"/>
</dbReference>
<dbReference type="PROSITE" id="PS01129">
    <property type="entry name" value="PSI_RLU"/>
    <property type="match status" value="1"/>
</dbReference>
<dbReference type="Pfam" id="PF01479">
    <property type="entry name" value="S4"/>
    <property type="match status" value="1"/>
</dbReference>
<accession>A0A9E5T457</accession>
<feature type="domain" description="RNA-binding S4" evidence="10">
    <location>
        <begin position="19"/>
        <end position="62"/>
    </location>
</feature>
<dbReference type="Gene3D" id="3.30.2350.10">
    <property type="entry name" value="Pseudouridine synthase"/>
    <property type="match status" value="1"/>
</dbReference>
<dbReference type="Pfam" id="PF00849">
    <property type="entry name" value="PseudoU_synth_2"/>
    <property type="match status" value="1"/>
</dbReference>
<dbReference type="RefSeq" id="WP_167191025.1">
    <property type="nucleotide sequence ID" value="NZ_JAAONZ010000019.1"/>
</dbReference>
<evidence type="ECO:0000313" key="12">
    <source>
        <dbReference type="Proteomes" id="UP000787472"/>
    </source>
</evidence>
<dbReference type="EC" id="5.4.99.-" evidence="8"/>
<protein>
    <recommendedName>
        <fullName evidence="8">Pseudouridine synthase</fullName>
        <ecNumber evidence="8">5.4.99.-</ecNumber>
    </recommendedName>
</protein>
<evidence type="ECO:0000256" key="2">
    <source>
        <dbReference type="ARBA" id="ARBA00022884"/>
    </source>
</evidence>
<feature type="active site" evidence="6">
    <location>
        <position position="138"/>
    </location>
</feature>
<dbReference type="FunFam" id="3.30.2350.10:FF:000006">
    <property type="entry name" value="Pseudouridine synthase"/>
    <property type="match status" value="1"/>
</dbReference>
<evidence type="ECO:0000256" key="3">
    <source>
        <dbReference type="ARBA" id="ARBA00023235"/>
    </source>
</evidence>
<evidence type="ECO:0000256" key="1">
    <source>
        <dbReference type="ARBA" id="ARBA00010876"/>
    </source>
</evidence>
<evidence type="ECO:0000256" key="6">
    <source>
        <dbReference type="PIRSR" id="PIRSR606225-1"/>
    </source>
</evidence>
<dbReference type="PANTHER" id="PTHR21600">
    <property type="entry name" value="MITOCHONDRIAL RNA PSEUDOURIDINE SYNTHASE"/>
    <property type="match status" value="1"/>
</dbReference>
<dbReference type="InterPro" id="IPR002942">
    <property type="entry name" value="S4_RNA-bd"/>
</dbReference>
<evidence type="ECO:0000259" key="9">
    <source>
        <dbReference type="Pfam" id="PF00849"/>
    </source>
</evidence>
<reference evidence="11" key="1">
    <citation type="submission" date="2020-03" db="EMBL/GenBank/DDBJ databases">
        <authorList>
            <person name="Guo F."/>
        </authorList>
    </citation>
    <scope>NUCLEOTIDE SEQUENCE</scope>
    <source>
        <strain evidence="11">JCM 30134</strain>
    </source>
</reference>
<dbReference type="GO" id="GO:0160140">
    <property type="term" value="F:23S rRNA pseudouridine(1911/1915/1917) synthase activity"/>
    <property type="evidence" value="ECO:0007669"/>
    <property type="project" value="UniProtKB-EC"/>
</dbReference>
<dbReference type="InterPro" id="IPR050188">
    <property type="entry name" value="RluA_PseudoU_synthase"/>
</dbReference>
<dbReference type="SUPFAM" id="SSF55120">
    <property type="entry name" value="Pseudouridine synthase"/>
    <property type="match status" value="1"/>
</dbReference>
<dbReference type="InterPro" id="IPR006225">
    <property type="entry name" value="PsdUridine_synth_RluC/D"/>
</dbReference>
<comment type="caution">
    <text evidence="11">The sequence shown here is derived from an EMBL/GenBank/DDBJ whole genome shotgun (WGS) entry which is preliminary data.</text>
</comment>
<evidence type="ECO:0000313" key="11">
    <source>
        <dbReference type="EMBL" id="NHO67743.1"/>
    </source>
</evidence>
<proteinExistence type="inferred from homology"/>
<evidence type="ECO:0000259" key="10">
    <source>
        <dbReference type="Pfam" id="PF01479"/>
    </source>
</evidence>
<feature type="domain" description="Pseudouridine synthase RsuA/RluA-like" evidence="9">
    <location>
        <begin position="91"/>
        <end position="242"/>
    </location>
</feature>